<evidence type="ECO:0000256" key="3">
    <source>
        <dbReference type="SAM" id="SignalP"/>
    </source>
</evidence>
<evidence type="ECO:0000256" key="2">
    <source>
        <dbReference type="SAM" id="MobiDB-lite"/>
    </source>
</evidence>
<dbReference type="PANTHER" id="PTHR33619">
    <property type="entry name" value="POLYSACCHARIDE EXPORT PROTEIN GFCE-RELATED"/>
    <property type="match status" value="1"/>
</dbReference>
<dbReference type="PANTHER" id="PTHR33619:SF3">
    <property type="entry name" value="POLYSACCHARIDE EXPORT PROTEIN GFCE-RELATED"/>
    <property type="match status" value="1"/>
</dbReference>
<evidence type="ECO:0000313" key="6">
    <source>
        <dbReference type="EMBL" id="MBM3225660.1"/>
    </source>
</evidence>
<dbReference type="InterPro" id="IPR049712">
    <property type="entry name" value="Poly_export"/>
</dbReference>
<evidence type="ECO:0000259" key="5">
    <source>
        <dbReference type="Pfam" id="PF10531"/>
    </source>
</evidence>
<feature type="chain" id="PRO_5037163792" evidence="3">
    <location>
        <begin position="27"/>
        <end position="247"/>
    </location>
</feature>
<name>A0A938B5K4_UNCTE</name>
<feature type="domain" description="Soluble ligand binding" evidence="5">
    <location>
        <begin position="154"/>
        <end position="190"/>
    </location>
</feature>
<comment type="caution">
    <text evidence="6">The sequence shown here is derived from an EMBL/GenBank/DDBJ whole genome shotgun (WGS) entry which is preliminary data.</text>
</comment>
<sequence>MQTQAIMNVVLLVTCLLWLNGCMPSATPPDARESHGARASGHTAVTFDTPPPSPVAVARLAQLWQGRMQGGGGLDHPLGPGDILDISVPAIPDLKDRTVRISGEGTINLPLLGGIRAAGLTDGELYDALQRRLATYMHRPQVSLFVREYRSRQVAVMGAVAKPGLYTLASGADTVLDILGAAGGMTDEAASYILFIPIERPEGASPGEKPVPLRLASLGAPPPRCPDRLSRSSLTSKRFSAASSNST</sequence>
<evidence type="ECO:0000256" key="1">
    <source>
        <dbReference type="ARBA" id="ARBA00022729"/>
    </source>
</evidence>
<keyword evidence="1 3" id="KW-0732">Signal</keyword>
<feature type="signal peptide" evidence="3">
    <location>
        <begin position="1"/>
        <end position="26"/>
    </location>
</feature>
<dbReference type="InterPro" id="IPR003715">
    <property type="entry name" value="Poly_export_N"/>
</dbReference>
<organism evidence="6 7">
    <name type="scientific">Tectimicrobiota bacterium</name>
    <dbReference type="NCBI Taxonomy" id="2528274"/>
    <lineage>
        <taxon>Bacteria</taxon>
        <taxon>Pseudomonadati</taxon>
        <taxon>Nitrospinota/Tectimicrobiota group</taxon>
        <taxon>Candidatus Tectimicrobiota</taxon>
    </lineage>
</organism>
<evidence type="ECO:0000259" key="4">
    <source>
        <dbReference type="Pfam" id="PF02563"/>
    </source>
</evidence>
<dbReference type="Proteomes" id="UP000712673">
    <property type="component" value="Unassembled WGS sequence"/>
</dbReference>
<feature type="compositionally biased region" description="Polar residues" evidence="2">
    <location>
        <begin position="231"/>
        <end position="247"/>
    </location>
</feature>
<proteinExistence type="predicted"/>
<dbReference type="EMBL" id="VGLS01000645">
    <property type="protein sequence ID" value="MBM3225660.1"/>
    <property type="molecule type" value="Genomic_DNA"/>
</dbReference>
<evidence type="ECO:0000313" key="7">
    <source>
        <dbReference type="Proteomes" id="UP000712673"/>
    </source>
</evidence>
<dbReference type="Pfam" id="PF10531">
    <property type="entry name" value="SLBB"/>
    <property type="match status" value="1"/>
</dbReference>
<dbReference type="Pfam" id="PF02563">
    <property type="entry name" value="Poly_export"/>
    <property type="match status" value="1"/>
</dbReference>
<reference evidence="6" key="1">
    <citation type="submission" date="2019-03" db="EMBL/GenBank/DDBJ databases">
        <title>Lake Tanganyika Metagenome-Assembled Genomes (MAGs).</title>
        <authorList>
            <person name="Tran P."/>
        </authorList>
    </citation>
    <scope>NUCLEOTIDE SEQUENCE</scope>
    <source>
        <strain evidence="6">K_DeepCast_65m_m2_066</strain>
    </source>
</reference>
<dbReference type="InterPro" id="IPR019554">
    <property type="entry name" value="Soluble_ligand-bd"/>
</dbReference>
<accession>A0A938B5K4</accession>
<feature type="domain" description="Polysaccharide export protein N-terminal" evidence="4">
    <location>
        <begin position="78"/>
        <end position="146"/>
    </location>
</feature>
<protein>
    <submittedName>
        <fullName evidence="6">Polysaccharide export protein</fullName>
    </submittedName>
</protein>
<dbReference type="AlphaFoldDB" id="A0A938B5K4"/>
<feature type="region of interest" description="Disordered" evidence="2">
    <location>
        <begin position="203"/>
        <end position="247"/>
    </location>
</feature>
<gene>
    <name evidence="6" type="ORF">FJZ47_17925</name>
</gene>
<dbReference type="Gene3D" id="3.30.1950.10">
    <property type="entry name" value="wza like domain"/>
    <property type="match status" value="1"/>
</dbReference>
<dbReference type="GO" id="GO:0015159">
    <property type="term" value="F:polysaccharide transmembrane transporter activity"/>
    <property type="evidence" value="ECO:0007669"/>
    <property type="project" value="InterPro"/>
</dbReference>
<feature type="region of interest" description="Disordered" evidence="2">
    <location>
        <begin position="28"/>
        <end position="48"/>
    </location>
</feature>